<comment type="caution">
    <text evidence="3">The sequence shown here is derived from an EMBL/GenBank/DDBJ whole genome shotgun (WGS) entry which is preliminary data.</text>
</comment>
<accession>A0A1F5H864</accession>
<evidence type="ECO:0000256" key="2">
    <source>
        <dbReference type="SAM" id="SignalP"/>
    </source>
</evidence>
<feature type="chain" id="PRO_5009518778" description="DUF5666 domain-containing protein" evidence="2">
    <location>
        <begin position="25"/>
        <end position="241"/>
    </location>
</feature>
<evidence type="ECO:0008006" key="5">
    <source>
        <dbReference type="Google" id="ProtNLM"/>
    </source>
</evidence>
<feature type="signal peptide" evidence="2">
    <location>
        <begin position="1"/>
        <end position="24"/>
    </location>
</feature>
<reference evidence="3 4" key="1">
    <citation type="journal article" date="2016" name="Nat. Commun.">
        <title>Thousands of microbial genomes shed light on interconnected biogeochemical processes in an aquifer system.</title>
        <authorList>
            <person name="Anantharaman K."/>
            <person name="Brown C.T."/>
            <person name="Hug L.A."/>
            <person name="Sharon I."/>
            <person name="Castelle C.J."/>
            <person name="Probst A.J."/>
            <person name="Thomas B.C."/>
            <person name="Singh A."/>
            <person name="Wilkins M.J."/>
            <person name="Karaoz U."/>
            <person name="Brodie E.L."/>
            <person name="Williams K.H."/>
            <person name="Hubbard S.S."/>
            <person name="Banfield J.F."/>
        </authorList>
    </citation>
    <scope>NUCLEOTIDE SEQUENCE [LARGE SCALE GENOMIC DNA]</scope>
</reference>
<name>A0A1F5H864_9BACT</name>
<organism evidence="3 4">
    <name type="scientific">Candidatus Curtissbacteria bacterium RIFCSPLOWO2_01_FULL_42_50</name>
    <dbReference type="NCBI Taxonomy" id="1797730"/>
    <lineage>
        <taxon>Bacteria</taxon>
        <taxon>Candidatus Curtissiibacteriota</taxon>
    </lineage>
</organism>
<feature type="region of interest" description="Disordered" evidence="1">
    <location>
        <begin position="221"/>
        <end position="241"/>
    </location>
</feature>
<dbReference type="EMBL" id="MFBT01000001">
    <property type="protein sequence ID" value="OGE00354.1"/>
    <property type="molecule type" value="Genomic_DNA"/>
</dbReference>
<sequence length="241" mass="25596">MKDKVFAIVLITLTVLITPSIALAYTQVLGVKDTASGQTKKHEVDVDVGRVNDVKPGKVEIEHKGKKIEVKTGQGTSIIEKPSGKKLTPFQLKKDDRIATFANPNATGSANLILVKPKSATESAKPETRRRAVYGLVREINGNILVVSHPIKDNPRYNVEVVEGTIIKIKGLEAATIGNIKAGDRVTAVGNWSGDNLIAKKVHVIGGRAIGLLERIATGSATPSASLSPSPFSSPEISPTP</sequence>
<dbReference type="Proteomes" id="UP000177039">
    <property type="component" value="Unassembled WGS sequence"/>
</dbReference>
<evidence type="ECO:0000313" key="4">
    <source>
        <dbReference type="Proteomes" id="UP000177039"/>
    </source>
</evidence>
<evidence type="ECO:0000256" key="1">
    <source>
        <dbReference type="SAM" id="MobiDB-lite"/>
    </source>
</evidence>
<gene>
    <name evidence="3" type="ORF">A3B54_01435</name>
</gene>
<protein>
    <recommendedName>
        <fullName evidence="5">DUF5666 domain-containing protein</fullName>
    </recommendedName>
</protein>
<evidence type="ECO:0000313" key="3">
    <source>
        <dbReference type="EMBL" id="OGE00354.1"/>
    </source>
</evidence>
<keyword evidence="2" id="KW-0732">Signal</keyword>
<dbReference type="AlphaFoldDB" id="A0A1F5H864"/>
<proteinExistence type="predicted"/>